<evidence type="ECO:0000256" key="1">
    <source>
        <dbReference type="ARBA" id="ARBA00004952"/>
    </source>
</evidence>
<dbReference type="GO" id="GO:0004514">
    <property type="term" value="F:nicotinate-nucleotide diphosphorylase (carboxylating) activity"/>
    <property type="evidence" value="ECO:0007669"/>
    <property type="project" value="UniProtKB-EC"/>
</dbReference>
<dbReference type="InterPro" id="IPR053190">
    <property type="entry name" value="NAPRTase-like"/>
</dbReference>
<dbReference type="SUPFAM" id="SSF54675">
    <property type="entry name" value="Nicotinate/Quinolinate PRTase N-terminal domain-like"/>
    <property type="match status" value="1"/>
</dbReference>
<evidence type="ECO:0000313" key="9">
    <source>
        <dbReference type="EMBL" id="VEU61814.1"/>
    </source>
</evidence>
<dbReference type="NCBIfam" id="NF005529">
    <property type="entry name" value="PRK07188.1"/>
    <property type="match status" value="1"/>
</dbReference>
<accession>A0AAJ5NRW7</accession>
<dbReference type="KEGG" id="mds:MDIS_02110"/>
<dbReference type="GO" id="GO:0004516">
    <property type="term" value="F:nicotinate phosphoribosyltransferase activity"/>
    <property type="evidence" value="ECO:0007669"/>
    <property type="project" value="UniProtKB-EC"/>
</dbReference>
<dbReference type="InterPro" id="IPR022412">
    <property type="entry name" value="Quinolinate_PRibosylTrfase_N"/>
</dbReference>
<dbReference type="Gene3D" id="3.90.1170.20">
    <property type="entry name" value="Quinolinate phosphoribosyl transferase, N-terminal domain"/>
    <property type="match status" value="1"/>
</dbReference>
<feature type="domain" description="Quinolinate phosphoribosyl transferase N-terminal" evidence="8">
    <location>
        <begin position="27"/>
        <end position="103"/>
    </location>
</feature>
<proteinExistence type="predicted"/>
<dbReference type="EMBL" id="LR214971">
    <property type="protein sequence ID" value="VEU61814.1"/>
    <property type="molecule type" value="Genomic_DNA"/>
</dbReference>
<evidence type="ECO:0000256" key="3">
    <source>
        <dbReference type="ARBA" id="ARBA00022553"/>
    </source>
</evidence>
<dbReference type="PANTHER" id="PTHR43202">
    <property type="entry name" value="NICOTINATE-NUCLEOTIDE PYROPHOSPHORYLASE"/>
    <property type="match status" value="1"/>
</dbReference>
<dbReference type="EC" id="6.3.4.21" evidence="2"/>
<dbReference type="Proteomes" id="UP000289629">
    <property type="component" value="Chromosome"/>
</dbReference>
<dbReference type="PIRSF" id="PIRSF000484">
    <property type="entry name" value="NAPRT"/>
    <property type="match status" value="1"/>
</dbReference>
<evidence type="ECO:0000256" key="6">
    <source>
        <dbReference type="ARBA" id="ARBA00047445"/>
    </source>
</evidence>
<protein>
    <recommendedName>
        <fullName evidence="2">nicotinate phosphoribosyltransferase</fullName>
        <ecNumber evidence="2">6.3.4.21</ecNumber>
    </recommendedName>
</protein>
<dbReference type="InterPro" id="IPR013785">
    <property type="entry name" value="Aldolase_TIM"/>
</dbReference>
<evidence type="ECO:0000256" key="7">
    <source>
        <dbReference type="ARBA" id="ARBA00048668"/>
    </source>
</evidence>
<dbReference type="InterPro" id="IPR036068">
    <property type="entry name" value="Nicotinate_pribotase-like_C"/>
</dbReference>
<evidence type="ECO:0000256" key="2">
    <source>
        <dbReference type="ARBA" id="ARBA00013236"/>
    </source>
</evidence>
<sequence>MTKSDKNKYISDYFLDSQKILAKFNPKNIVILQFFQRREFAILAGMDEVLDLLIQNSDYKNYKIRYLKDGARLGKREIVLELEGPLHLFGHFEGMIDGILARSTSIATNAYLCKKAARNKDIIFMADRSDHYLMHKIDGKAARLGGVNLFSNLAQAGSKKSENFGSMPHSLIQNFQGDLIKAANAYRQIFPEKELVALVDFNNDVINDSLAVLAKFGKKLAGVRIDTAHNIADKMFSDPQPDDFGINAKLVKKLREELDKNDGKHVKIIVSSGLTPPKIRKLEQQNSPIDAYGVGEYMLQIRHHFSADATVLNNERIAKFGRFYRKNPKLIPFEYEQG</sequence>
<evidence type="ECO:0000259" key="8">
    <source>
        <dbReference type="Pfam" id="PF02749"/>
    </source>
</evidence>
<comment type="catalytic activity">
    <reaction evidence="6">
        <text>nicotinate beta-D-ribonucleotide + CO2 + diphosphate = quinolinate + 5-phospho-alpha-D-ribose 1-diphosphate + 2 H(+)</text>
        <dbReference type="Rhea" id="RHEA:12733"/>
        <dbReference type="ChEBI" id="CHEBI:15378"/>
        <dbReference type="ChEBI" id="CHEBI:16526"/>
        <dbReference type="ChEBI" id="CHEBI:29959"/>
        <dbReference type="ChEBI" id="CHEBI:33019"/>
        <dbReference type="ChEBI" id="CHEBI:57502"/>
        <dbReference type="ChEBI" id="CHEBI:58017"/>
        <dbReference type="EC" id="2.4.2.19"/>
    </reaction>
</comment>
<evidence type="ECO:0000256" key="5">
    <source>
        <dbReference type="ARBA" id="ARBA00022642"/>
    </source>
</evidence>
<dbReference type="GO" id="GO:0009435">
    <property type="term" value="P:NAD+ biosynthetic process"/>
    <property type="evidence" value="ECO:0007669"/>
    <property type="project" value="InterPro"/>
</dbReference>
<organism evidence="9 10">
    <name type="scientific">Mesomycoplasma dispar</name>
    <dbReference type="NCBI Taxonomy" id="86660"/>
    <lineage>
        <taxon>Bacteria</taxon>
        <taxon>Bacillati</taxon>
        <taxon>Mycoplasmatota</taxon>
        <taxon>Mycoplasmoidales</taxon>
        <taxon>Metamycoplasmataceae</taxon>
        <taxon>Mesomycoplasma</taxon>
    </lineage>
</organism>
<name>A0AAJ5NRW7_9BACT</name>
<keyword evidence="3" id="KW-0597">Phosphoprotein</keyword>
<keyword evidence="9" id="KW-0328">Glycosyltransferase</keyword>
<dbReference type="SUPFAM" id="SSF51690">
    <property type="entry name" value="Nicotinate/Quinolinate PRTase C-terminal domain-like"/>
    <property type="match status" value="1"/>
</dbReference>
<comment type="pathway">
    <text evidence="1">Cofactor biosynthesis; NAD(+) biosynthesis; nicotinate D-ribonucleotide from nicotinate: step 1/1.</text>
</comment>
<keyword evidence="9" id="KW-0808">Transferase</keyword>
<dbReference type="PANTHER" id="PTHR43202:SF1">
    <property type="entry name" value="NICOTINATE PHOSPHORIBOSYLTRANSFERASE"/>
    <property type="match status" value="1"/>
</dbReference>
<dbReference type="Pfam" id="PF02749">
    <property type="entry name" value="QRPTase_N"/>
    <property type="match status" value="1"/>
</dbReference>
<reference evidence="9 10" key="1">
    <citation type="submission" date="2019-01" db="EMBL/GenBank/DDBJ databases">
        <authorList>
            <consortium name="Pathogen Informatics"/>
        </authorList>
    </citation>
    <scope>NUCLEOTIDE SEQUENCE [LARGE SCALE GENOMIC DNA]</scope>
    <source>
        <strain evidence="9 10">NCTC10125</strain>
    </source>
</reference>
<dbReference type="Gene3D" id="3.20.20.70">
    <property type="entry name" value="Aldolase class I"/>
    <property type="match status" value="1"/>
</dbReference>
<dbReference type="InterPro" id="IPR037128">
    <property type="entry name" value="Quinolinate_PRibosylTase_N_sf"/>
</dbReference>
<dbReference type="InterPro" id="IPR007229">
    <property type="entry name" value="Nic_PRibTrfase-Fam"/>
</dbReference>
<evidence type="ECO:0000256" key="4">
    <source>
        <dbReference type="ARBA" id="ARBA00022598"/>
    </source>
</evidence>
<keyword evidence="4" id="KW-0436">Ligase</keyword>
<comment type="catalytic activity">
    <reaction evidence="7">
        <text>5-phospho-alpha-D-ribose 1-diphosphate + nicotinate + ATP + H2O = nicotinate beta-D-ribonucleotide + ADP + phosphate + diphosphate</text>
        <dbReference type="Rhea" id="RHEA:36163"/>
        <dbReference type="ChEBI" id="CHEBI:15377"/>
        <dbReference type="ChEBI" id="CHEBI:30616"/>
        <dbReference type="ChEBI" id="CHEBI:32544"/>
        <dbReference type="ChEBI" id="CHEBI:33019"/>
        <dbReference type="ChEBI" id="CHEBI:43474"/>
        <dbReference type="ChEBI" id="CHEBI:57502"/>
        <dbReference type="ChEBI" id="CHEBI:58017"/>
        <dbReference type="ChEBI" id="CHEBI:456216"/>
        <dbReference type="EC" id="6.3.4.21"/>
    </reaction>
</comment>
<gene>
    <name evidence="9" type="ORF">NCTC10125_00407</name>
</gene>
<dbReference type="RefSeq" id="WP_044635422.1">
    <property type="nucleotide sequence ID" value="NZ_CP007229.1"/>
</dbReference>
<dbReference type="AlphaFoldDB" id="A0AAJ5NRW7"/>
<keyword evidence="5" id="KW-0662">Pyridine nucleotide biosynthesis</keyword>
<evidence type="ECO:0000313" key="10">
    <source>
        <dbReference type="Proteomes" id="UP000289629"/>
    </source>
</evidence>